<organism evidence="1 2">
    <name type="scientific">Haloplanus ruber</name>
    <dbReference type="NCBI Taxonomy" id="869892"/>
    <lineage>
        <taxon>Archaea</taxon>
        <taxon>Methanobacteriati</taxon>
        <taxon>Methanobacteriota</taxon>
        <taxon>Stenosarchaea group</taxon>
        <taxon>Halobacteria</taxon>
        <taxon>Halobacteriales</taxon>
        <taxon>Haloferacaceae</taxon>
        <taxon>Haloplanus</taxon>
    </lineage>
</organism>
<name>A0ABD6CW48_9EURY</name>
<sequence length="202" mass="22092">MGERADDADGCKIDDVCARRGLSTLPERLVRRRRTADDSLRDLERFFNREVLTAAMRAAGMELLDDEAANVYRLLTGDDVSDAARTEARDRLTRAGVDVARLRADFVTYGTVRTHLRGCAGVDTSRASASVDEHTVTDTVLGLCGRTEAVAERELSRLAETTALETGDLSVSVDARVTCTDCGEDYRLLRLLERGGCSCGDR</sequence>
<evidence type="ECO:0000313" key="2">
    <source>
        <dbReference type="Proteomes" id="UP001597075"/>
    </source>
</evidence>
<dbReference type="InterPro" id="IPR048925">
    <property type="entry name" value="RdfA"/>
</dbReference>
<accession>A0ABD6CW48</accession>
<keyword evidence="2" id="KW-1185">Reference proteome</keyword>
<comment type="caution">
    <text evidence="1">The sequence shown here is derived from an EMBL/GenBank/DDBJ whole genome shotgun (WGS) entry which is preliminary data.</text>
</comment>
<proteinExistence type="predicted"/>
<dbReference type="EMBL" id="JBHUDL010000006">
    <property type="protein sequence ID" value="MFD1632978.1"/>
    <property type="molecule type" value="Genomic_DNA"/>
</dbReference>
<protein>
    <submittedName>
        <fullName evidence="1">Rod-determining factor RdfA</fullName>
    </submittedName>
</protein>
<dbReference type="Proteomes" id="UP001597075">
    <property type="component" value="Unassembled WGS sequence"/>
</dbReference>
<reference evidence="1 2" key="1">
    <citation type="journal article" date="2019" name="Int. J. Syst. Evol. Microbiol.">
        <title>The Global Catalogue of Microorganisms (GCM) 10K type strain sequencing project: providing services to taxonomists for standard genome sequencing and annotation.</title>
        <authorList>
            <consortium name="The Broad Institute Genomics Platform"/>
            <consortium name="The Broad Institute Genome Sequencing Center for Infectious Disease"/>
            <person name="Wu L."/>
            <person name="Ma J."/>
        </authorList>
    </citation>
    <scope>NUCLEOTIDE SEQUENCE [LARGE SCALE GENOMIC DNA]</scope>
    <source>
        <strain evidence="1 2">CGMCC 1.10594</strain>
    </source>
</reference>
<dbReference type="RefSeq" id="WP_256406773.1">
    <property type="nucleotide sequence ID" value="NZ_CP187151.1"/>
</dbReference>
<dbReference type="Pfam" id="PF21811">
    <property type="entry name" value="RdfA"/>
    <property type="match status" value="1"/>
</dbReference>
<gene>
    <name evidence="1" type="primary">rdfA</name>
    <name evidence="1" type="ORF">ACFSBJ_04415</name>
</gene>
<evidence type="ECO:0000313" key="1">
    <source>
        <dbReference type="EMBL" id="MFD1632978.1"/>
    </source>
</evidence>
<dbReference type="AlphaFoldDB" id="A0ABD6CW48"/>